<keyword evidence="2" id="KW-1133">Transmembrane helix</keyword>
<proteinExistence type="predicted"/>
<evidence type="ECO:0008006" key="5">
    <source>
        <dbReference type="Google" id="ProtNLM"/>
    </source>
</evidence>
<dbReference type="EMBL" id="CP114040">
    <property type="protein sequence ID" value="WAS98586.1"/>
    <property type="molecule type" value="Genomic_DNA"/>
</dbReference>
<keyword evidence="2" id="KW-0812">Transmembrane</keyword>
<evidence type="ECO:0000256" key="1">
    <source>
        <dbReference type="SAM" id="MobiDB-lite"/>
    </source>
</evidence>
<dbReference type="Proteomes" id="UP001164459">
    <property type="component" value="Chromosome"/>
</dbReference>
<accession>A0ABY7HH04</accession>
<evidence type="ECO:0000313" key="3">
    <source>
        <dbReference type="EMBL" id="WAS98586.1"/>
    </source>
</evidence>
<protein>
    <recommendedName>
        <fullName evidence="5">DUF4229 domain-containing protein</fullName>
    </recommendedName>
</protein>
<gene>
    <name evidence="3" type="ORF">O0S08_20805</name>
</gene>
<feature type="transmembrane region" description="Helical" evidence="2">
    <location>
        <begin position="46"/>
        <end position="64"/>
    </location>
</feature>
<dbReference type="RefSeq" id="WP_269040946.1">
    <property type="nucleotide sequence ID" value="NZ_CP114040.1"/>
</dbReference>
<keyword evidence="4" id="KW-1185">Reference proteome</keyword>
<keyword evidence="2" id="KW-0472">Membrane</keyword>
<feature type="region of interest" description="Disordered" evidence="1">
    <location>
        <begin position="78"/>
        <end position="98"/>
    </location>
</feature>
<organism evidence="3 4">
    <name type="scientific">Nannocystis punicea</name>
    <dbReference type="NCBI Taxonomy" id="2995304"/>
    <lineage>
        <taxon>Bacteria</taxon>
        <taxon>Pseudomonadati</taxon>
        <taxon>Myxococcota</taxon>
        <taxon>Polyangia</taxon>
        <taxon>Nannocystales</taxon>
        <taxon>Nannocystaceae</taxon>
        <taxon>Nannocystis</taxon>
    </lineage>
</organism>
<evidence type="ECO:0000313" key="4">
    <source>
        <dbReference type="Proteomes" id="UP001164459"/>
    </source>
</evidence>
<reference evidence="3" key="1">
    <citation type="submission" date="2022-11" db="EMBL/GenBank/DDBJ databases">
        <title>Minimal conservation of predation-associated metabolite biosynthetic gene clusters underscores biosynthetic potential of Myxococcota including descriptions for ten novel species: Archangium lansinium sp. nov., Myxococcus landrumus sp. nov., Nannocystis bai.</title>
        <authorList>
            <person name="Ahearne A."/>
            <person name="Stevens C."/>
            <person name="Dowd S."/>
        </authorList>
    </citation>
    <scope>NUCLEOTIDE SEQUENCE</scope>
    <source>
        <strain evidence="3">Fl3</strain>
    </source>
</reference>
<name>A0ABY7HH04_9BACT</name>
<sequence length="119" mass="12722">MGSYEHDDDDRPSVAARFAKGSLLVLGGLFALMIAARMVFGLFFAVLGNVLFVGALAGAGYIGYRLVAGSGERKAVTGGRSARALGPGRKRGGDGDDFERKMRELEAIERRLDAEISKR</sequence>
<evidence type="ECO:0000256" key="2">
    <source>
        <dbReference type="SAM" id="Phobius"/>
    </source>
</evidence>
<feature type="transmembrane region" description="Helical" evidence="2">
    <location>
        <begin position="21"/>
        <end position="40"/>
    </location>
</feature>